<evidence type="ECO:0000256" key="3">
    <source>
        <dbReference type="SAM" id="MobiDB-lite"/>
    </source>
</evidence>
<accession>A0AA39FZK0</accession>
<dbReference type="InterPro" id="IPR032199">
    <property type="entry name" value="RMI1_C"/>
</dbReference>
<proteinExistence type="inferred from homology"/>
<keyword evidence="8" id="KW-1185">Reference proteome</keyword>
<feature type="compositionally biased region" description="Low complexity" evidence="3">
    <location>
        <begin position="423"/>
        <end position="440"/>
    </location>
</feature>
<feature type="compositionally biased region" description="Basic and acidic residues" evidence="3">
    <location>
        <begin position="443"/>
        <end position="454"/>
    </location>
</feature>
<feature type="region of interest" description="Disordered" evidence="3">
    <location>
        <begin position="407"/>
        <end position="462"/>
    </location>
</feature>
<comment type="similarity">
    <text evidence="1">Belongs to the RMI1 family.</text>
</comment>
<protein>
    <recommendedName>
        <fullName evidence="2">RecQ-mediated genome instability protein 1</fullName>
    </recommendedName>
</protein>
<dbReference type="GO" id="GO:0000724">
    <property type="term" value="P:double-strand break repair via homologous recombination"/>
    <property type="evidence" value="ECO:0007669"/>
    <property type="project" value="TreeGrafter"/>
</dbReference>
<dbReference type="Pfam" id="PF16099">
    <property type="entry name" value="RMI1_C"/>
    <property type="match status" value="1"/>
</dbReference>
<dbReference type="GO" id="GO:0031422">
    <property type="term" value="C:RecQ family helicase-topoisomerase III complex"/>
    <property type="evidence" value="ECO:0007669"/>
    <property type="project" value="TreeGrafter"/>
</dbReference>
<evidence type="ECO:0000313" key="7">
    <source>
        <dbReference type="EMBL" id="KAK0178355.1"/>
    </source>
</evidence>
<gene>
    <name evidence="7" type="ORF">PV328_002310</name>
</gene>
<feature type="domain" description="RMI1 N-terminal" evidence="6">
    <location>
        <begin position="20"/>
        <end position="59"/>
    </location>
</feature>
<dbReference type="SMART" id="SM01161">
    <property type="entry name" value="DUF1767"/>
    <property type="match status" value="1"/>
</dbReference>
<dbReference type="PANTHER" id="PTHR14790">
    <property type="entry name" value="RECQ-MEDIATED GENOME INSTABILITY PROTEIN 1 RMI1"/>
    <property type="match status" value="1"/>
</dbReference>
<dbReference type="InterPro" id="IPR049363">
    <property type="entry name" value="RMI1_N"/>
</dbReference>
<dbReference type="InterPro" id="IPR042470">
    <property type="entry name" value="RMI1_N_C_sf"/>
</dbReference>
<dbReference type="Proteomes" id="UP001168990">
    <property type="component" value="Unassembled WGS sequence"/>
</dbReference>
<dbReference type="GO" id="GO:0000712">
    <property type="term" value="P:resolution of meiotic recombination intermediates"/>
    <property type="evidence" value="ECO:0007669"/>
    <property type="project" value="TreeGrafter"/>
</dbReference>
<evidence type="ECO:0000259" key="4">
    <source>
        <dbReference type="Pfam" id="PF08585"/>
    </source>
</evidence>
<feature type="domain" description="RecQ mediated genome instability protein 1 OB-fold" evidence="4">
    <location>
        <begin position="66"/>
        <end position="198"/>
    </location>
</feature>
<evidence type="ECO:0000259" key="6">
    <source>
        <dbReference type="Pfam" id="PF21000"/>
    </source>
</evidence>
<evidence type="ECO:0000256" key="2">
    <source>
        <dbReference type="ARBA" id="ARBA00018987"/>
    </source>
</evidence>
<evidence type="ECO:0000256" key="1">
    <source>
        <dbReference type="ARBA" id="ARBA00006395"/>
    </source>
</evidence>
<dbReference type="GO" id="GO:0016604">
    <property type="term" value="C:nuclear body"/>
    <property type="evidence" value="ECO:0007669"/>
    <property type="project" value="TreeGrafter"/>
</dbReference>
<dbReference type="Pfam" id="PF21000">
    <property type="entry name" value="RMI1_N_N"/>
    <property type="match status" value="1"/>
</dbReference>
<dbReference type="Gene3D" id="2.40.50.770">
    <property type="entry name" value="RecQ-mediated genome instability protein Rmi1, C-terminal domain"/>
    <property type="match status" value="1"/>
</dbReference>
<dbReference type="GO" id="GO:0000166">
    <property type="term" value="F:nucleotide binding"/>
    <property type="evidence" value="ECO:0007669"/>
    <property type="project" value="InterPro"/>
</dbReference>
<reference evidence="7" key="1">
    <citation type="journal article" date="2023" name="bioRxiv">
        <title>Scaffold-level genome assemblies of two parasitoid biocontrol wasps reveal the parthenogenesis mechanism and an associated novel virus.</title>
        <authorList>
            <person name="Inwood S."/>
            <person name="Skelly J."/>
            <person name="Guhlin J."/>
            <person name="Harrop T."/>
            <person name="Goldson S."/>
            <person name="Dearden P."/>
        </authorList>
    </citation>
    <scope>NUCLEOTIDE SEQUENCE</scope>
    <source>
        <strain evidence="7">Irish</strain>
        <tissue evidence="7">Whole body</tissue>
    </source>
</reference>
<reference evidence="7" key="2">
    <citation type="submission" date="2023-03" db="EMBL/GenBank/DDBJ databases">
        <authorList>
            <person name="Inwood S.N."/>
            <person name="Skelly J.G."/>
            <person name="Guhlin J."/>
            <person name="Harrop T.W.R."/>
            <person name="Goldson S.G."/>
            <person name="Dearden P.K."/>
        </authorList>
    </citation>
    <scope>NUCLEOTIDE SEQUENCE</scope>
    <source>
        <strain evidence="7">Irish</strain>
        <tissue evidence="7">Whole body</tissue>
    </source>
</reference>
<dbReference type="PANTHER" id="PTHR14790:SF15">
    <property type="entry name" value="RECQ-MEDIATED GENOME INSTABILITY PROTEIN 1"/>
    <property type="match status" value="1"/>
</dbReference>
<feature type="domain" description="RecQ-mediated genome instability protein 1 C-terminal OB-fold" evidence="5">
    <location>
        <begin position="475"/>
        <end position="590"/>
    </location>
</feature>
<comment type="caution">
    <text evidence="7">The sequence shown here is derived from an EMBL/GenBank/DDBJ whole genome shotgun (WGS) entry which is preliminary data.</text>
</comment>
<name>A0AA39FZK0_9HYME</name>
<sequence>MAKTFESIKRQLSAQYYFMNDSWLRDCLDYFLSEHPDADEADILSLIIHQWLLSDLREINNERGYLPKNIRQQKLITLPGNYMLQIEKAYDISTSKYKQLEKIRNVSNENIEVTDAEKSQQPIPKTRRMLNLYLSDGIQDIIAMEYKPIPSLKKVVSGYKIMIKGPVVCRRGVILLEEKNIRMIGGEIESLLIVNATENVLARALNLPENPDPCTYIINGDDDSQDLSDDNMDVDLDAVANIEKLNNTMSNLSATDFSKNIQNIVPMIPMKKQNSVMLNELPVCFKQTTENLDEVVDDTDDEWISMVDENNLDVIAADSEQTLDSNQPLEQFKSDSEFCEFEMNDLTEYDSYSPPKDTKPSKPQIMPTPANNPSKLIINKPIAQSSITNKICNTESSSVTASKIHTSIKSPLKLRPPPSAQASKISTKQQTLKSQTTNTKITDFMKKTDPKDKQSSSSSNRIYDPISNVKKIMPTSEVIHKTIRATPNSLQKLIKKDNNWYLEGSVTDGTDFIDVTFSAEVLEKLIGFTFSEFSQKRKLQKTNPEIKEELRLTLRNTETVLTRMDALLKLELIPGETKAKIICITELTEEQKLKR</sequence>
<dbReference type="Pfam" id="PF08585">
    <property type="entry name" value="RMI1_N_C"/>
    <property type="match status" value="1"/>
</dbReference>
<organism evidence="7 8">
    <name type="scientific">Microctonus aethiopoides</name>
    <dbReference type="NCBI Taxonomy" id="144406"/>
    <lineage>
        <taxon>Eukaryota</taxon>
        <taxon>Metazoa</taxon>
        <taxon>Ecdysozoa</taxon>
        <taxon>Arthropoda</taxon>
        <taxon>Hexapoda</taxon>
        <taxon>Insecta</taxon>
        <taxon>Pterygota</taxon>
        <taxon>Neoptera</taxon>
        <taxon>Endopterygota</taxon>
        <taxon>Hymenoptera</taxon>
        <taxon>Apocrita</taxon>
        <taxon>Ichneumonoidea</taxon>
        <taxon>Braconidae</taxon>
        <taxon>Euphorinae</taxon>
        <taxon>Microctonus</taxon>
    </lineage>
</organism>
<evidence type="ECO:0000313" key="8">
    <source>
        <dbReference type="Proteomes" id="UP001168990"/>
    </source>
</evidence>
<dbReference type="AlphaFoldDB" id="A0AA39FZK0"/>
<dbReference type="InterPro" id="IPR013894">
    <property type="entry name" value="RMI1_OB"/>
</dbReference>
<dbReference type="EMBL" id="JAQQBS010000001">
    <property type="protein sequence ID" value="KAK0178355.1"/>
    <property type="molecule type" value="Genomic_DNA"/>
</dbReference>
<evidence type="ECO:0000259" key="5">
    <source>
        <dbReference type="Pfam" id="PF16099"/>
    </source>
</evidence>
<feature type="region of interest" description="Disordered" evidence="3">
    <location>
        <begin position="348"/>
        <end position="375"/>
    </location>
</feature>